<dbReference type="Proteomes" id="UP000247892">
    <property type="component" value="Unassembled WGS sequence"/>
</dbReference>
<name>A0A318LFD9_9PSEU</name>
<accession>A0A318LFD9</accession>
<dbReference type="RefSeq" id="WP_110341417.1">
    <property type="nucleotide sequence ID" value="NZ_MASU01000012.1"/>
</dbReference>
<dbReference type="PANTHER" id="PTHR47585">
    <property type="match status" value="1"/>
</dbReference>
<proteinExistence type="predicted"/>
<evidence type="ECO:0000259" key="1">
    <source>
        <dbReference type="Pfam" id="PF07287"/>
    </source>
</evidence>
<sequence length="593" mass="63355">MNSRAVRIGNCSGFYGDRVAAAREMVDGGPVDVLTGDYLAELTMLILWKAKQKDPGAGYAQTFVTQMEQVLGTCLDRGIRVVTNAGGLNPAGLAERLTELAERLGLSPRIAYIEGDDLTNRIDDLLDQGHSLAHLDTGKPLADAGVKPVTANAYLGGWGITEALAAGADIVVCPRVTDASLVTGPAAWWHGWARTDYDVLAGAVVAGHIIECGPQATGGNYSWPHEVTDRRYPGFPIAEIAADGSSVITKHPNTGGMVSVGTVTAQLLYEIAEPAYPNPDVVAHFDTITLTQQRPDRISVSDVRGSAPPDRAKVAMNYVGGYRNTMTFVLTGLDIEDKAAWTEGLLFDILGGKDTFAETDVRLMRFDTDDAPTNEEATAHLRITVKDPDARKVGRAFSGAAMEVILAGPAGLHTTTPPTAESAYGVYWPTLIPADLIEQRVVLPDGTTRTIVRGEHAPATGQRVPPPDPSTVTVQAPTRIVPLGRVCAARSGDKGGNANVGVWVRTDTAYAWLRDYLTVDRLRTLIPEASPLTIHRHELPNLRALNFVLVGLLGEGVAASVRPDPQAKGLGEYLRSRHVPIPITVLEEDAPPC</sequence>
<dbReference type="Pfam" id="PF07287">
    <property type="entry name" value="AtuA"/>
    <property type="match status" value="1"/>
</dbReference>
<dbReference type="OrthoDB" id="3959640at2"/>
<dbReference type="AlphaFoldDB" id="A0A318LFD9"/>
<organism evidence="3 4">
    <name type="scientific">Prauserella flavalba</name>
    <dbReference type="NCBI Taxonomy" id="1477506"/>
    <lineage>
        <taxon>Bacteria</taxon>
        <taxon>Bacillati</taxon>
        <taxon>Actinomycetota</taxon>
        <taxon>Actinomycetes</taxon>
        <taxon>Pseudonocardiales</taxon>
        <taxon>Pseudonocardiaceae</taxon>
        <taxon>Prauserella</taxon>
    </lineage>
</organism>
<dbReference type="InterPro" id="IPR056362">
    <property type="entry name" value="AtuA-like_ferredoxin_dom"/>
</dbReference>
<reference evidence="3 4" key="1">
    <citation type="submission" date="2016-07" db="EMBL/GenBank/DDBJ databases">
        <title>Draft genome sequence of Prauserella sp. YIM 121212, isolated from alkaline soil.</title>
        <authorList>
            <person name="Ruckert C."/>
            <person name="Albersmeier A."/>
            <person name="Jiang C.-L."/>
            <person name="Jiang Y."/>
            <person name="Kalinowski J."/>
            <person name="Schneider O."/>
            <person name="Winkler A."/>
            <person name="Zotchev S.B."/>
        </authorList>
    </citation>
    <scope>NUCLEOTIDE SEQUENCE [LARGE SCALE GENOMIC DNA]</scope>
    <source>
        <strain evidence="3 4">YIM 121212</strain>
    </source>
</reference>
<feature type="domain" description="Acyclic terpene utilisation N-terminal" evidence="1">
    <location>
        <begin position="6"/>
        <end position="442"/>
    </location>
</feature>
<gene>
    <name evidence="3" type="ORF">BA062_26450</name>
</gene>
<evidence type="ECO:0000313" key="3">
    <source>
        <dbReference type="EMBL" id="PXY25666.1"/>
    </source>
</evidence>
<dbReference type="InterPro" id="IPR010839">
    <property type="entry name" value="AtuA_N"/>
</dbReference>
<feature type="domain" description="AtuA-like ferredoxin-fold" evidence="2">
    <location>
        <begin position="481"/>
        <end position="579"/>
    </location>
</feature>
<keyword evidence="4" id="KW-1185">Reference proteome</keyword>
<protein>
    <submittedName>
        <fullName evidence="3">Exopolyphosphatase</fullName>
    </submittedName>
</protein>
<dbReference type="Pfam" id="PF23544">
    <property type="entry name" value="AtuA_ferredoxin"/>
    <property type="match status" value="1"/>
</dbReference>
<comment type="caution">
    <text evidence="3">The sequence shown here is derived from an EMBL/GenBank/DDBJ whole genome shotgun (WGS) entry which is preliminary data.</text>
</comment>
<dbReference type="EMBL" id="MASU01000012">
    <property type="protein sequence ID" value="PXY25666.1"/>
    <property type="molecule type" value="Genomic_DNA"/>
</dbReference>
<evidence type="ECO:0000313" key="4">
    <source>
        <dbReference type="Proteomes" id="UP000247892"/>
    </source>
</evidence>
<evidence type="ECO:0000259" key="2">
    <source>
        <dbReference type="Pfam" id="PF23544"/>
    </source>
</evidence>
<dbReference type="PANTHER" id="PTHR47585:SF1">
    <property type="entry name" value="DUF1446 DOMAIN-CONTAINING PROTEIN"/>
    <property type="match status" value="1"/>
</dbReference>